<keyword evidence="2" id="KW-1185">Reference proteome</keyword>
<proteinExistence type="predicted"/>
<accession>A0A9J6C7N9</accession>
<sequence length="186" mass="21794">MSDFWLSLVTIFGLFIVGTYQKSIILYMYDVTITFDENIMNCTLDFKCKTNTRENPCDYAPGIEMKLLQPIPKPFVQFKMIDISQNQAIVDQTILICNLRGDNGLDLIMKIMWEQISKHMDFLISCPFKARTYSVKPYKLQMMNFLIPLLSKNKPIQQTTIVKMRVGKKIQEVFRYDAKMEFIDVD</sequence>
<dbReference type="EMBL" id="JADBJN010000002">
    <property type="protein sequence ID" value="KAG5678180.1"/>
    <property type="molecule type" value="Genomic_DNA"/>
</dbReference>
<reference evidence="1" key="1">
    <citation type="submission" date="2021-03" db="EMBL/GenBank/DDBJ databases">
        <title>Chromosome level genome of the anhydrobiotic midge Polypedilum vanderplanki.</title>
        <authorList>
            <person name="Yoshida Y."/>
            <person name="Kikawada T."/>
            <person name="Gusev O."/>
        </authorList>
    </citation>
    <scope>NUCLEOTIDE SEQUENCE</scope>
    <source>
        <strain evidence="1">NIAS01</strain>
        <tissue evidence="1">Whole body or cell culture</tissue>
    </source>
</reference>
<evidence type="ECO:0000313" key="1">
    <source>
        <dbReference type="EMBL" id="KAG5678180.1"/>
    </source>
</evidence>
<evidence type="ECO:0000313" key="2">
    <source>
        <dbReference type="Proteomes" id="UP001107558"/>
    </source>
</evidence>
<dbReference type="AlphaFoldDB" id="A0A9J6C7N9"/>
<gene>
    <name evidence="1" type="ORF">PVAND_007873</name>
</gene>
<dbReference type="OrthoDB" id="10516125at2759"/>
<organism evidence="1 2">
    <name type="scientific">Polypedilum vanderplanki</name>
    <name type="common">Sleeping chironomid midge</name>
    <dbReference type="NCBI Taxonomy" id="319348"/>
    <lineage>
        <taxon>Eukaryota</taxon>
        <taxon>Metazoa</taxon>
        <taxon>Ecdysozoa</taxon>
        <taxon>Arthropoda</taxon>
        <taxon>Hexapoda</taxon>
        <taxon>Insecta</taxon>
        <taxon>Pterygota</taxon>
        <taxon>Neoptera</taxon>
        <taxon>Endopterygota</taxon>
        <taxon>Diptera</taxon>
        <taxon>Nematocera</taxon>
        <taxon>Chironomoidea</taxon>
        <taxon>Chironomidae</taxon>
        <taxon>Chironominae</taxon>
        <taxon>Polypedilum</taxon>
        <taxon>Polypedilum</taxon>
    </lineage>
</organism>
<protein>
    <submittedName>
        <fullName evidence="1">Uncharacterized protein</fullName>
    </submittedName>
</protein>
<name>A0A9J6C7N9_POLVA</name>
<dbReference type="Proteomes" id="UP001107558">
    <property type="component" value="Chromosome 2"/>
</dbReference>
<comment type="caution">
    <text evidence="1">The sequence shown here is derived from an EMBL/GenBank/DDBJ whole genome shotgun (WGS) entry which is preliminary data.</text>
</comment>